<gene>
    <name evidence="8" type="ORF">HF521_014821</name>
</gene>
<proteinExistence type="predicted"/>
<feature type="compositionally biased region" description="Basic and acidic residues" evidence="7">
    <location>
        <begin position="26"/>
        <end position="44"/>
    </location>
</feature>
<dbReference type="InterPro" id="IPR050630">
    <property type="entry name" value="WD_repeat_EMAP"/>
</dbReference>
<evidence type="ECO:0000256" key="1">
    <source>
        <dbReference type="ARBA" id="ARBA00004138"/>
    </source>
</evidence>
<evidence type="ECO:0000256" key="5">
    <source>
        <dbReference type="ARBA" id="ARBA00040994"/>
    </source>
</evidence>
<dbReference type="SUPFAM" id="SSF50978">
    <property type="entry name" value="WD40 repeat-like"/>
    <property type="match status" value="1"/>
</dbReference>
<keyword evidence="4" id="KW-0966">Cell projection</keyword>
<evidence type="ECO:0000256" key="6">
    <source>
        <dbReference type="PROSITE-ProRule" id="PRU00221"/>
    </source>
</evidence>
<dbReference type="InterPro" id="IPR015943">
    <property type="entry name" value="WD40/YVTN_repeat-like_dom_sf"/>
</dbReference>
<dbReference type="EMBL" id="JABFDY010000027">
    <property type="protein sequence ID" value="KAF7687593.1"/>
    <property type="molecule type" value="Genomic_DNA"/>
</dbReference>
<keyword evidence="9" id="KW-1185">Reference proteome</keyword>
<dbReference type="Gene3D" id="1.10.238.10">
    <property type="entry name" value="EF-hand"/>
    <property type="match status" value="1"/>
</dbReference>
<dbReference type="InterPro" id="IPR036322">
    <property type="entry name" value="WD40_repeat_dom_sf"/>
</dbReference>
<dbReference type="PROSITE" id="PS50082">
    <property type="entry name" value="WD_REPEATS_2"/>
    <property type="match status" value="1"/>
</dbReference>
<dbReference type="Gene3D" id="2.130.10.10">
    <property type="entry name" value="YVTN repeat-like/Quinoprotein amine dehydrogenase"/>
    <property type="match status" value="2"/>
</dbReference>
<dbReference type="InterPro" id="IPR011992">
    <property type="entry name" value="EF-hand-dom_pair"/>
</dbReference>
<dbReference type="SUPFAM" id="SSF47473">
    <property type="entry name" value="EF-hand"/>
    <property type="match status" value="1"/>
</dbReference>
<evidence type="ECO:0000313" key="9">
    <source>
        <dbReference type="Proteomes" id="UP000606274"/>
    </source>
</evidence>
<dbReference type="Proteomes" id="UP000606274">
    <property type="component" value="Unassembled WGS sequence"/>
</dbReference>
<dbReference type="PANTHER" id="PTHR13720:SF13">
    <property type="entry name" value="CILIA- AND FLAGELLA-ASSOCIATED PROTEIN 251"/>
    <property type="match status" value="1"/>
</dbReference>
<evidence type="ECO:0000256" key="3">
    <source>
        <dbReference type="ARBA" id="ARBA00022737"/>
    </source>
</evidence>
<keyword evidence="2 6" id="KW-0853">WD repeat</keyword>
<dbReference type="GO" id="GO:0036126">
    <property type="term" value="C:sperm flagellum"/>
    <property type="evidence" value="ECO:0007669"/>
    <property type="project" value="TreeGrafter"/>
</dbReference>
<dbReference type="Pfam" id="PF00400">
    <property type="entry name" value="WD40"/>
    <property type="match status" value="4"/>
</dbReference>
<comment type="caution">
    <text evidence="8">The sequence shown here is derived from an EMBL/GenBank/DDBJ whole genome shotgun (WGS) entry which is preliminary data.</text>
</comment>
<protein>
    <recommendedName>
        <fullName evidence="5">Cilia- and flagella-associated protein 251</fullName>
    </recommendedName>
</protein>
<dbReference type="InterPro" id="IPR001680">
    <property type="entry name" value="WD40_rpt"/>
</dbReference>
<dbReference type="AlphaFoldDB" id="A0A8T0A988"/>
<evidence type="ECO:0000256" key="4">
    <source>
        <dbReference type="ARBA" id="ARBA00023273"/>
    </source>
</evidence>
<comment type="subcellular location">
    <subcellularLocation>
        <location evidence="1">Cell projection</location>
        <location evidence="1">Cilium</location>
    </subcellularLocation>
</comment>
<evidence type="ECO:0000256" key="7">
    <source>
        <dbReference type="SAM" id="MobiDB-lite"/>
    </source>
</evidence>
<dbReference type="SUPFAM" id="SSF50998">
    <property type="entry name" value="Quinoprotein alcohol dehydrogenase-like"/>
    <property type="match status" value="1"/>
</dbReference>
<reference evidence="8" key="1">
    <citation type="submission" date="2020-08" db="EMBL/GenBank/DDBJ databases">
        <title>Chromosome-level assembly of Southern catfish (Silurus meridionalis) provides insights into visual adaptation to the nocturnal and benthic lifestyles.</title>
        <authorList>
            <person name="Zhang Y."/>
            <person name="Wang D."/>
            <person name="Peng Z."/>
        </authorList>
    </citation>
    <scope>NUCLEOTIDE SEQUENCE</scope>
    <source>
        <strain evidence="8">SWU-2019-XX</strain>
        <tissue evidence="8">Muscle</tissue>
    </source>
</reference>
<evidence type="ECO:0000256" key="2">
    <source>
        <dbReference type="ARBA" id="ARBA00022574"/>
    </source>
</evidence>
<keyword evidence="3" id="KW-0677">Repeat</keyword>
<dbReference type="PANTHER" id="PTHR13720">
    <property type="entry name" value="WD-40 REPEAT PROTEIN"/>
    <property type="match status" value="1"/>
</dbReference>
<dbReference type="InterPro" id="IPR011047">
    <property type="entry name" value="Quinoprotein_ADH-like_sf"/>
</dbReference>
<feature type="region of interest" description="Disordered" evidence="7">
    <location>
        <begin position="1"/>
        <end position="51"/>
    </location>
</feature>
<accession>A0A8T0A988</accession>
<dbReference type="OrthoDB" id="4899631at2759"/>
<organism evidence="8 9">
    <name type="scientific">Silurus meridionalis</name>
    <name type="common">Southern catfish</name>
    <name type="synonym">Silurus soldatovi meridionalis</name>
    <dbReference type="NCBI Taxonomy" id="175797"/>
    <lineage>
        <taxon>Eukaryota</taxon>
        <taxon>Metazoa</taxon>
        <taxon>Chordata</taxon>
        <taxon>Craniata</taxon>
        <taxon>Vertebrata</taxon>
        <taxon>Euteleostomi</taxon>
        <taxon>Actinopterygii</taxon>
        <taxon>Neopterygii</taxon>
        <taxon>Teleostei</taxon>
        <taxon>Ostariophysi</taxon>
        <taxon>Siluriformes</taxon>
        <taxon>Siluridae</taxon>
        <taxon>Silurus</taxon>
    </lineage>
</organism>
<name>A0A8T0A988_SILME</name>
<evidence type="ECO:0000313" key="8">
    <source>
        <dbReference type="EMBL" id="KAF7687593.1"/>
    </source>
</evidence>
<sequence length="977" mass="108810">MAEANGAESETECGTHVGEETSVDDQVEKEKELHTENKNDREMEGDNPSSHVYTATTVSLKAETEKRLLTHPLTLNWAFGINRSLPVFSLLDEDRLVILYACSNVAVIHDHTSNSQHLLQGHRNPISCLCVSEDRRWIVSADQGPDSLVIIWDSYTGIPVHTMFDCHPEGGVHAVALSKDSKYLATVGAGTVQKVCIWDWTNETEGPECQVDINSKLGCQKHIVFNPTDSTRLLSNSANHVVFYTWEKESMRYEAPEISKTFKTAVGCISQTVFHVGGMQAFSCTLAGNMVVFDMLRSSPGQGHTMRATKLVPLQKDGITVMTWCDSFLVTGDVKGHIRFYDENLKSVTCLIDFDLDPITSISLSKEVPDVSGGAFTEDCILNAAPFVSRNLVLSTARASVVHVKVQSRTAQTLMREHAEPLNAVACHPKHALVAMGSHSGILKVWDYERKVTVCSKMFHTEEQIHCIAYDPQGFYLAVGFVSGLVKILDPCTLEEEGEGSFKYSQDCITHLTFSHDSSYLAAADTGKAVMVFHLYKERSQCVWQYLGRHRSHYKPIQDLLFGVYLDSTKPRLLSLGMDRRLVEYDLANSTKDDLLILSSERVEQSAVPTCMAWYPPLTTEHFLLFASDQYKLKLLNGTTKMCRKTVLGPTYGSPVKKILILPPSNDGDPNSRYMAYITQNMVGLQILPVDGNPHKSSALICHSSGVSHLACSHDGRYVFTAGGEDTAVFLWEISRPALEAAAALGGKDLLPFYTLLEGGQDGELFEAIKDLFYYCQLRSQGIDSRETKKVSTRIPLSEVPFLTRALGFYPTEQELEGMQNEVKFSRYAETEKYVSGLDLEEFIKLYINHRPAFEISKKDLHKAFQVLGVTQENSKPVITREVLLELLQTRGEHMTEEELAECFVTLLGFSVEEGQSETQMFESKVSELLLESELPPYITMDTFAADILGFPMSTQELPAQQQPLSSGASEVSFETV</sequence>
<dbReference type="SMART" id="SM00320">
    <property type="entry name" value="WD40"/>
    <property type="match status" value="8"/>
</dbReference>
<feature type="repeat" description="WD" evidence="6">
    <location>
        <begin position="415"/>
        <end position="456"/>
    </location>
</feature>